<dbReference type="Proteomes" id="UP000184089">
    <property type="component" value="Unassembled WGS sequence"/>
</dbReference>
<comment type="caution">
    <text evidence="2">The sequence shown here is derived from an EMBL/GenBank/DDBJ whole genome shotgun (WGS) entry which is preliminary data.</text>
</comment>
<proteinExistence type="predicted"/>
<dbReference type="Proteomes" id="UP000474718">
    <property type="component" value="Unassembled WGS sequence"/>
</dbReference>
<reference evidence="2" key="1">
    <citation type="submission" date="2016-11" db="EMBL/GenBank/DDBJ databases">
        <authorList>
            <person name="Varghese N."/>
            <person name="Submissions S."/>
        </authorList>
    </citation>
    <scope>NUCLEOTIDE SEQUENCE</scope>
    <source>
        <strain evidence="2">DSM 4029</strain>
    </source>
</reference>
<dbReference type="Pfam" id="PF12646">
    <property type="entry name" value="DUF3783"/>
    <property type="match status" value="1"/>
</dbReference>
<dbReference type="RefSeq" id="WP_021658962.1">
    <property type="nucleotide sequence ID" value="NZ_FQVY01000001.1"/>
</dbReference>
<organism evidence="2 3">
    <name type="scientific">Bittarella massiliensis</name>
    <name type="common">ex Durand et al. 2017</name>
    <dbReference type="NCBI Taxonomy" id="1720313"/>
    <lineage>
        <taxon>Bacteria</taxon>
        <taxon>Bacillati</taxon>
        <taxon>Bacillota</taxon>
        <taxon>Clostridia</taxon>
        <taxon>Eubacteriales</taxon>
        <taxon>Oscillospiraceae</taxon>
        <taxon>Bittarella (ex Durand et al. 2017)</taxon>
    </lineage>
</organism>
<sequence length="188" mass="20861">MKARMIPQEIALLYHLGKGTPRGRRVQEVLGDLGIPCRELGPDDLCQTIGWCAGLAGYQPAEPPAQPPAPVREEAILLGGLTKDRLNHLLAQLKESELTIELKAVITPYNREWTLSKLFSELQEEHRFFLRIQRLTQLTEQAEAQADGDAELRAAALEGRRILEADKAPEPLTLQNAIEGLEAALSRL</sequence>
<reference evidence="3" key="2">
    <citation type="submission" date="2016-11" db="EMBL/GenBank/DDBJ databases">
        <authorList>
            <person name="Jaros S."/>
            <person name="Januszkiewicz K."/>
            <person name="Wedrychowicz H."/>
        </authorList>
    </citation>
    <scope>NUCLEOTIDE SEQUENCE [LARGE SCALE GENOMIC DNA]</scope>
    <source>
        <strain evidence="3">DSM 4029</strain>
    </source>
</reference>
<evidence type="ECO:0000313" key="4">
    <source>
        <dbReference type="Proteomes" id="UP000474718"/>
    </source>
</evidence>
<protein>
    <submittedName>
        <fullName evidence="1">DUF3783 domain-containing protein</fullName>
    </submittedName>
</protein>
<dbReference type="InterPro" id="IPR016621">
    <property type="entry name" value="UCP014543"/>
</dbReference>
<keyword evidence="4" id="KW-1185">Reference proteome</keyword>
<name>A0AAQ1RV98_9FIRM</name>
<dbReference type="EMBL" id="FQVY01000001">
    <property type="protein sequence ID" value="SHF80604.1"/>
    <property type="molecule type" value="Genomic_DNA"/>
</dbReference>
<gene>
    <name evidence="1" type="ORF">GT747_07685</name>
    <name evidence="2" type="ORF">SAMN05444424_0744</name>
</gene>
<reference evidence="1 4" key="3">
    <citation type="journal article" date="2019" name="Nat. Med.">
        <title>A library of human gut bacterial isolates paired with longitudinal multiomics data enables mechanistic microbiome research.</title>
        <authorList>
            <person name="Poyet M."/>
            <person name="Groussin M."/>
            <person name="Gibbons S.M."/>
            <person name="Avila-Pacheco J."/>
            <person name="Jiang X."/>
            <person name="Kearney S.M."/>
            <person name="Perrotta A.R."/>
            <person name="Berdy B."/>
            <person name="Zhao S."/>
            <person name="Lieberman T.D."/>
            <person name="Swanson P.K."/>
            <person name="Smith M."/>
            <person name="Roesemann S."/>
            <person name="Alexander J.E."/>
            <person name="Rich S.A."/>
            <person name="Livny J."/>
            <person name="Vlamakis H."/>
            <person name="Clish C."/>
            <person name="Bullock K."/>
            <person name="Deik A."/>
            <person name="Scott J."/>
            <person name="Pierce K.A."/>
            <person name="Xavier R.J."/>
            <person name="Alm E.J."/>
        </authorList>
    </citation>
    <scope>NUCLEOTIDE SEQUENCE [LARGE SCALE GENOMIC DNA]</scope>
    <source>
        <strain evidence="1 4">BIOML-A2</strain>
    </source>
</reference>
<dbReference type="AlphaFoldDB" id="A0AAQ1RV98"/>
<dbReference type="EMBL" id="WWVX01000004">
    <property type="protein sequence ID" value="MZL69635.1"/>
    <property type="molecule type" value="Genomic_DNA"/>
</dbReference>
<accession>A0AAQ1RV98</accession>
<evidence type="ECO:0000313" key="1">
    <source>
        <dbReference type="EMBL" id="MZL69635.1"/>
    </source>
</evidence>
<evidence type="ECO:0000313" key="3">
    <source>
        <dbReference type="Proteomes" id="UP000184089"/>
    </source>
</evidence>
<evidence type="ECO:0000313" key="2">
    <source>
        <dbReference type="EMBL" id="SHF80604.1"/>
    </source>
</evidence>